<gene>
    <name evidence="7" type="ORF">B4U80_09083</name>
</gene>
<keyword evidence="2 4" id="KW-0378">Hydrolase</keyword>
<dbReference type="InterPro" id="IPR015655">
    <property type="entry name" value="PP2C"/>
</dbReference>
<dbReference type="PANTHER" id="PTHR13832:SF354">
    <property type="entry name" value="GM14138P"/>
    <property type="match status" value="1"/>
</dbReference>
<evidence type="ECO:0000256" key="2">
    <source>
        <dbReference type="ARBA" id="ARBA00022801"/>
    </source>
</evidence>
<dbReference type="SMART" id="SM00332">
    <property type="entry name" value="PP2Cc"/>
    <property type="match status" value="1"/>
</dbReference>
<dbReference type="GO" id="GO:0046872">
    <property type="term" value="F:metal ion binding"/>
    <property type="evidence" value="ECO:0007669"/>
    <property type="project" value="UniProtKB-KW"/>
</dbReference>
<sequence length="674" mass="74940">MLNKLRSFYNSVGSLDTAVGQSTTANDANRSKVASSHSLFSLSSNAQHIDKGPPLKHRYTRPQFLQLNTDDEIQVSADHVIRPIIVPRDLNKLPWNAGYAECINAGKSARNEDQASICKGLLRAIITPESIEAKVADMMPTIPGHSRSVPIGSQREINGDTSNETTSGNESKVSSNEAENVSEQKTAVQAKLEIDKNEVSENSNSNGEMNEIVDVDNVVLASDLCSPSTPFPPEIVESFKNEISDNVFTTPPSSPSLLKSTTMEESLPWLYFGIFDGHAGSGVAVAASNTLHKIVQDKLQNIADILITFGLKDVEEKEEKDEELSTGVNSTSINHNRLTKDGSVIVNHDNHLSSSCNVALLFHPATDKIVTVDGLIIGALELAFWEMDNQIALDKRKYRMSGGCTALVALFILGKLFVSNAGDSRAIVHKNGEILPMSFDFTPESERERIKYLGLLRPEFLGSDFTHLEFVRRPTRRDIGKRLLYRDAYMTGWAYKTITHEDLKVPLIYGEGKRSRVLVTIGVTRGFGDHELRAQSSEVHIKPFLTPQPEVRLLNLTKDDNLTDSDVLIMGTDGLWDITTNEKAVEIVQKSLEHFPANDTQRFKYRYISAAQDLVMHSRGKSKERGKGWRTSDNSAATIDDISVFVIPLKPFRQEYLKWKEAHSIVKREFLNKS</sequence>
<dbReference type="GO" id="GO:0005739">
    <property type="term" value="C:mitochondrion"/>
    <property type="evidence" value="ECO:0007669"/>
    <property type="project" value="TreeGrafter"/>
</dbReference>
<name>A0A443SGH7_9ACAR</name>
<accession>A0A443SGH7</accession>
<dbReference type="OrthoDB" id="10264738at2759"/>
<feature type="domain" description="PPM-type phosphatase" evidence="6">
    <location>
        <begin position="248"/>
        <end position="649"/>
    </location>
</feature>
<evidence type="ECO:0000256" key="3">
    <source>
        <dbReference type="ARBA" id="ARBA00022912"/>
    </source>
</evidence>
<dbReference type="Pfam" id="PF00481">
    <property type="entry name" value="PP2C"/>
    <property type="match status" value="2"/>
</dbReference>
<dbReference type="InterPro" id="IPR001932">
    <property type="entry name" value="PPM-type_phosphatase-like_dom"/>
</dbReference>
<evidence type="ECO:0000259" key="6">
    <source>
        <dbReference type="PROSITE" id="PS51746"/>
    </source>
</evidence>
<dbReference type="PANTHER" id="PTHR13832">
    <property type="entry name" value="PROTEIN PHOSPHATASE 2C"/>
    <property type="match status" value="1"/>
</dbReference>
<dbReference type="Gene3D" id="3.60.40.10">
    <property type="entry name" value="PPM-type phosphatase domain"/>
    <property type="match status" value="1"/>
</dbReference>
<keyword evidence="1" id="KW-0479">Metal-binding</keyword>
<comment type="similarity">
    <text evidence="4">Belongs to the PP2C family.</text>
</comment>
<comment type="caution">
    <text evidence="7">The sequence shown here is derived from an EMBL/GenBank/DDBJ whole genome shotgun (WGS) entry which is preliminary data.</text>
</comment>
<dbReference type="InterPro" id="IPR000222">
    <property type="entry name" value="PP2C_BS"/>
</dbReference>
<dbReference type="STRING" id="299467.A0A443SGH7"/>
<dbReference type="InterPro" id="IPR036457">
    <property type="entry name" value="PPM-type-like_dom_sf"/>
</dbReference>
<dbReference type="PROSITE" id="PS51746">
    <property type="entry name" value="PPM_2"/>
    <property type="match status" value="1"/>
</dbReference>
<proteinExistence type="inferred from homology"/>
<dbReference type="EMBL" id="NCKV01002607">
    <property type="protein sequence ID" value="RWS26620.1"/>
    <property type="molecule type" value="Genomic_DNA"/>
</dbReference>
<keyword evidence="8" id="KW-1185">Reference proteome</keyword>
<dbReference type="Proteomes" id="UP000288716">
    <property type="component" value="Unassembled WGS sequence"/>
</dbReference>
<dbReference type="SUPFAM" id="SSF81606">
    <property type="entry name" value="PP2C-like"/>
    <property type="match status" value="1"/>
</dbReference>
<dbReference type="AlphaFoldDB" id="A0A443SGH7"/>
<evidence type="ECO:0000256" key="5">
    <source>
        <dbReference type="SAM" id="MobiDB-lite"/>
    </source>
</evidence>
<dbReference type="CDD" id="cd00143">
    <property type="entry name" value="PP2Cc"/>
    <property type="match status" value="1"/>
</dbReference>
<dbReference type="PROSITE" id="PS01032">
    <property type="entry name" value="PPM_1"/>
    <property type="match status" value="1"/>
</dbReference>
<evidence type="ECO:0000256" key="4">
    <source>
        <dbReference type="RuleBase" id="RU003465"/>
    </source>
</evidence>
<organism evidence="7 8">
    <name type="scientific">Leptotrombidium deliense</name>
    <dbReference type="NCBI Taxonomy" id="299467"/>
    <lineage>
        <taxon>Eukaryota</taxon>
        <taxon>Metazoa</taxon>
        <taxon>Ecdysozoa</taxon>
        <taxon>Arthropoda</taxon>
        <taxon>Chelicerata</taxon>
        <taxon>Arachnida</taxon>
        <taxon>Acari</taxon>
        <taxon>Acariformes</taxon>
        <taxon>Trombidiformes</taxon>
        <taxon>Prostigmata</taxon>
        <taxon>Anystina</taxon>
        <taxon>Parasitengona</taxon>
        <taxon>Trombiculoidea</taxon>
        <taxon>Trombiculidae</taxon>
        <taxon>Leptotrombidium</taxon>
    </lineage>
</organism>
<protein>
    <submittedName>
        <fullName evidence="7">Protein phosphatase 1H-like protein</fullName>
    </submittedName>
</protein>
<evidence type="ECO:0000256" key="1">
    <source>
        <dbReference type="ARBA" id="ARBA00022723"/>
    </source>
</evidence>
<feature type="region of interest" description="Disordered" evidence="5">
    <location>
        <begin position="141"/>
        <end position="208"/>
    </location>
</feature>
<keyword evidence="3 4" id="KW-0904">Protein phosphatase</keyword>
<feature type="compositionally biased region" description="Polar residues" evidence="5">
    <location>
        <begin position="155"/>
        <end position="187"/>
    </location>
</feature>
<dbReference type="GO" id="GO:0004741">
    <property type="term" value="F:[pyruvate dehydrogenase (acetyl-transferring)]-phosphatase activity"/>
    <property type="evidence" value="ECO:0007669"/>
    <property type="project" value="TreeGrafter"/>
</dbReference>
<evidence type="ECO:0000313" key="8">
    <source>
        <dbReference type="Proteomes" id="UP000288716"/>
    </source>
</evidence>
<evidence type="ECO:0000313" key="7">
    <source>
        <dbReference type="EMBL" id="RWS26620.1"/>
    </source>
</evidence>
<dbReference type="VEuPathDB" id="VectorBase:LDEU005420"/>
<reference evidence="7 8" key="1">
    <citation type="journal article" date="2018" name="Gigascience">
        <title>Genomes of trombidid mites reveal novel predicted allergens and laterally-transferred genes associated with secondary metabolism.</title>
        <authorList>
            <person name="Dong X."/>
            <person name="Chaisiri K."/>
            <person name="Xia D."/>
            <person name="Armstrong S.D."/>
            <person name="Fang Y."/>
            <person name="Donnelly M.J."/>
            <person name="Kadowaki T."/>
            <person name="McGarry J.W."/>
            <person name="Darby A.C."/>
            <person name="Makepeace B.L."/>
        </authorList>
    </citation>
    <scope>NUCLEOTIDE SEQUENCE [LARGE SCALE GENOMIC DNA]</scope>
    <source>
        <strain evidence="7">UoL-UT</strain>
    </source>
</reference>